<dbReference type="RefSeq" id="WP_072724341.1">
    <property type="nucleotide sequence ID" value="NZ_BDIS01000007.1"/>
</dbReference>
<dbReference type="InterPro" id="IPR041033">
    <property type="entry name" value="SpaA_PFL_dom_1"/>
</dbReference>
<feature type="domain" description="SpaA-like prealbumin fold" evidence="4">
    <location>
        <begin position="487"/>
        <end position="578"/>
    </location>
</feature>
<dbReference type="OrthoDB" id="3267513at2"/>
<feature type="region of interest" description="Disordered" evidence="1">
    <location>
        <begin position="242"/>
        <end position="261"/>
    </location>
</feature>
<evidence type="ECO:0000259" key="4">
    <source>
        <dbReference type="Pfam" id="PF17802"/>
    </source>
</evidence>
<reference evidence="5 6" key="1">
    <citation type="journal article" date="2017" name="BMC Genomics">
        <title>Comparative genomic and phylogenomic analyses of the Bifidobacteriaceae family.</title>
        <authorList>
            <person name="Lugli G.A."/>
            <person name="Milani C."/>
            <person name="Turroni F."/>
            <person name="Duranti S."/>
            <person name="Mancabelli L."/>
            <person name="Mangifesta M."/>
            <person name="Ferrario C."/>
            <person name="Modesto M."/>
            <person name="Mattarelli P."/>
            <person name="Jiri K."/>
            <person name="van Sinderen D."/>
            <person name="Ventura M."/>
        </authorList>
    </citation>
    <scope>NUCLEOTIDE SEQUENCE [LARGE SCALE GENOMIC DNA]</scope>
    <source>
        <strain evidence="5 6">DSM 28807</strain>
    </source>
</reference>
<name>A0A261FQP7_9BIFI</name>
<evidence type="ECO:0000313" key="5">
    <source>
        <dbReference type="EMBL" id="OZG61477.1"/>
    </source>
</evidence>
<proteinExistence type="predicted"/>
<keyword evidence="2" id="KW-0812">Transmembrane</keyword>
<dbReference type="InterPro" id="IPR013783">
    <property type="entry name" value="Ig-like_fold"/>
</dbReference>
<evidence type="ECO:0000256" key="3">
    <source>
        <dbReference type="SAM" id="SignalP"/>
    </source>
</evidence>
<feature type="chain" id="PRO_5043153352" evidence="3">
    <location>
        <begin position="33"/>
        <end position="677"/>
    </location>
</feature>
<keyword evidence="3" id="KW-0732">Signal</keyword>
<evidence type="ECO:0000256" key="2">
    <source>
        <dbReference type="SAM" id="Phobius"/>
    </source>
</evidence>
<protein>
    <submittedName>
        <fullName evidence="5">Collagen-binding protein</fullName>
    </submittedName>
</protein>
<evidence type="ECO:0000313" key="6">
    <source>
        <dbReference type="Proteomes" id="UP000216352"/>
    </source>
</evidence>
<feature type="transmembrane region" description="Helical" evidence="2">
    <location>
        <begin position="643"/>
        <end position="663"/>
    </location>
</feature>
<evidence type="ECO:0000256" key="1">
    <source>
        <dbReference type="SAM" id="MobiDB-lite"/>
    </source>
</evidence>
<keyword evidence="2" id="KW-1133">Transmembrane helix</keyword>
<organism evidence="5 6">
    <name type="scientific">Bifidobacterium lemurum</name>
    <dbReference type="NCBI Taxonomy" id="1603886"/>
    <lineage>
        <taxon>Bacteria</taxon>
        <taxon>Bacillati</taxon>
        <taxon>Actinomycetota</taxon>
        <taxon>Actinomycetes</taxon>
        <taxon>Bifidobacteriales</taxon>
        <taxon>Bifidobacteriaceae</taxon>
        <taxon>Bifidobacterium</taxon>
    </lineage>
</organism>
<dbReference type="AlphaFoldDB" id="A0A261FQP7"/>
<dbReference type="Gene3D" id="2.60.40.10">
    <property type="entry name" value="Immunoglobulins"/>
    <property type="match status" value="1"/>
</dbReference>
<keyword evidence="5" id="KW-0176">Collagen</keyword>
<dbReference type="STRING" id="1603886.GCA_001895165_00577"/>
<dbReference type="Pfam" id="PF17802">
    <property type="entry name" value="SpaA"/>
    <property type="match status" value="1"/>
</dbReference>
<comment type="caution">
    <text evidence="5">The sequence shown here is derived from an EMBL/GenBank/DDBJ whole genome shotgun (WGS) entry which is preliminary data.</text>
</comment>
<dbReference type="NCBIfam" id="TIGR01167">
    <property type="entry name" value="LPXTG_anchor"/>
    <property type="match status" value="1"/>
</dbReference>
<gene>
    <name evidence="5" type="ORF">BLEM_1425</name>
</gene>
<dbReference type="GO" id="GO:0005975">
    <property type="term" value="P:carbohydrate metabolic process"/>
    <property type="evidence" value="ECO:0007669"/>
    <property type="project" value="UniProtKB-ARBA"/>
</dbReference>
<keyword evidence="6" id="KW-1185">Reference proteome</keyword>
<feature type="signal peptide" evidence="3">
    <location>
        <begin position="1"/>
        <end position="32"/>
    </location>
</feature>
<dbReference type="EMBL" id="MWWX01000009">
    <property type="protein sequence ID" value="OZG61477.1"/>
    <property type="molecule type" value="Genomic_DNA"/>
</dbReference>
<feature type="compositionally biased region" description="Basic and acidic residues" evidence="1">
    <location>
        <begin position="242"/>
        <end position="253"/>
    </location>
</feature>
<sequence length="677" mass="71304">MKANALKRVAGALSAAAVLVAGMALGTSTANALDAPTNEAYIQVNNLTEANASSSTLKLFRLGTYTNIAHTGANLTSVEVLTDADVQAALRAAIRAADSSAYEANIEGSDGKPKTYYTNPLAFIAANMQSTGFADTLRKIANDLGTGTNKVTSGTKYGSYAIQDDDWQTDKAVNLYANNAKLTKNGGFEFTAGVYLIVSDKQAGSPLEDVNVPMIVSSTIYQDAEMITTFDNQTLGQVDMKTKDGEDPDKPIDPVEPGKPSVTMQKKAETLWSTSTKSLVRYTVKSTIPSNWSQGDARHSMDIYDAPRNGVTVYTDLETAKTAIGNLGLTVEGTTIKHGNNEVGTAQALKLSVDGTDVTPLTVDYYRKADTAGGESTKLETPTDDDAIKAFVGAEPYTTGTTIINATMASGVTVNNAIRSNETYFHLHTDDVMGLNATATGGDVIELSYLAIVDLNNGGNDYGFKFDNKEATDGKDPEQQSKPIDYTVHNIDNNYARLAGGEVFKLYKTTYNKTSKQYEKGGQIGELSGSAVDATKGDVVFAGLGAGYYIVEQSTASTGYMQTNNVKYTIKISGSGTTAAGVLTVAVPTSAELTTAVGSANVSAFLNNPNGLFFVSSDGSHGLTTGHHYVMNVKNILQLPKTGGAGIALSVIVALVLGGFGLVSYRRSRKSAGSVIA</sequence>
<keyword evidence="2" id="KW-0472">Membrane</keyword>
<accession>A0A261FQP7</accession>
<dbReference type="Proteomes" id="UP000216352">
    <property type="component" value="Unassembled WGS sequence"/>
</dbReference>